<name>A0A1H7XPQ4_9PAST</name>
<dbReference type="GO" id="GO:0004540">
    <property type="term" value="F:RNA nuclease activity"/>
    <property type="evidence" value="ECO:0007669"/>
    <property type="project" value="InterPro"/>
</dbReference>
<sequence>MSNTQPKLAVLIDADNTPSSAITEIMAEIAKYGVASAKRIYGDWSSSHLKGWQDNLLKHALIPVQQFAYTKGKDATDMQLIIDAMDLLYSDTFDGFCLLSSDSDFTPLAMRVRESGLTVYGFGRKTTPEAFRQACDRFFYIENLQEKVTEELKEGEREQPTTSEKSNKTRPTTQQIIESSLKSLLYKAIKECINDNTGWAYMGDISNYLTQTQSDFDPRSYGYAKLSNMLKKLDSLQFHYDEANRMYCRKIPYGELIQLLNKATQKFQSKKGWSKVSTVENYITPRWDYKEYGFDNFEKLLETVHNIEIEKDSLRIKAS</sequence>
<dbReference type="EMBL" id="FOBN01000013">
    <property type="protein sequence ID" value="SEM35613.1"/>
    <property type="molecule type" value="Genomic_DNA"/>
</dbReference>
<dbReference type="InterPro" id="IPR025605">
    <property type="entry name" value="OST-HTH/LOTUS_dom"/>
</dbReference>
<reference evidence="4" key="4">
    <citation type="journal article" date="2023" name="Front. Microbiol.">
        <title>Phylogeography and host specificity of Pasteurellaceae pathogenic to sea-farmed fish in the north-east Atlantic.</title>
        <authorList>
            <person name="Gulla S."/>
            <person name="Colquhoun D.J."/>
            <person name="Olsen A.B."/>
            <person name="Spilsberg B."/>
            <person name="Lagesen K."/>
            <person name="Aakesson C.P."/>
            <person name="Strom S."/>
            <person name="Manji F."/>
            <person name="Birkbeck T.H."/>
            <person name="Nilsen H.K."/>
        </authorList>
    </citation>
    <scope>NUCLEOTIDE SEQUENCE</scope>
    <source>
        <strain evidence="4">98B1</strain>
    </source>
</reference>
<dbReference type="AlphaFoldDB" id="A0A1H7XPQ4"/>
<dbReference type="EMBL" id="JASAYT010000019">
    <property type="protein sequence ID" value="MDP8175142.1"/>
    <property type="molecule type" value="Genomic_DNA"/>
</dbReference>
<evidence type="ECO:0000313" key="6">
    <source>
        <dbReference type="Proteomes" id="UP000198883"/>
    </source>
</evidence>
<dbReference type="EMBL" id="JASAVS010000022">
    <property type="protein sequence ID" value="MDP8086057.1"/>
    <property type="molecule type" value="Genomic_DNA"/>
</dbReference>
<dbReference type="Pfam" id="PF01936">
    <property type="entry name" value="NYN"/>
    <property type="match status" value="1"/>
</dbReference>
<dbReference type="PANTHER" id="PTHR35811:SF1">
    <property type="entry name" value="HTH OST-TYPE DOMAIN-CONTAINING PROTEIN"/>
    <property type="match status" value="1"/>
</dbReference>
<dbReference type="Pfam" id="PF12872">
    <property type="entry name" value="OST-HTH"/>
    <property type="match status" value="2"/>
</dbReference>
<dbReference type="CDD" id="cd11297">
    <property type="entry name" value="PIN_LabA-like_N_1"/>
    <property type="match status" value="1"/>
</dbReference>
<feature type="compositionally biased region" description="Polar residues" evidence="1">
    <location>
        <begin position="160"/>
        <end position="174"/>
    </location>
</feature>
<feature type="domain" description="HTH OST-type" evidence="2">
    <location>
        <begin position="177"/>
        <end position="252"/>
    </location>
</feature>
<dbReference type="PANTHER" id="PTHR35811">
    <property type="entry name" value="SLR1870 PROTEIN"/>
    <property type="match status" value="1"/>
</dbReference>
<dbReference type="GeneID" id="83544581"/>
<proteinExistence type="predicted"/>
<dbReference type="Proteomes" id="UP001231736">
    <property type="component" value="Unassembled WGS sequence"/>
</dbReference>
<dbReference type="Proteomes" id="UP001224812">
    <property type="component" value="Unassembled WGS sequence"/>
</dbReference>
<evidence type="ECO:0000313" key="3">
    <source>
        <dbReference type="EMBL" id="MDP8086057.1"/>
    </source>
</evidence>
<organism evidence="5 6">
    <name type="scientific">Phocoenobacter skyensis</name>
    <dbReference type="NCBI Taxonomy" id="97481"/>
    <lineage>
        <taxon>Bacteria</taxon>
        <taxon>Pseudomonadati</taxon>
        <taxon>Pseudomonadota</taxon>
        <taxon>Gammaproteobacteria</taxon>
        <taxon>Pasteurellales</taxon>
        <taxon>Pasteurellaceae</taxon>
        <taxon>Phocoenobacter</taxon>
    </lineage>
</organism>
<feature type="compositionally biased region" description="Basic and acidic residues" evidence="1">
    <location>
        <begin position="150"/>
        <end position="159"/>
    </location>
</feature>
<dbReference type="Proteomes" id="UP000198883">
    <property type="component" value="Unassembled WGS sequence"/>
</dbReference>
<evidence type="ECO:0000313" key="7">
    <source>
        <dbReference type="Proteomes" id="UP001224812"/>
    </source>
</evidence>
<dbReference type="CDD" id="cd10146">
    <property type="entry name" value="LabA_like_C"/>
    <property type="match status" value="1"/>
</dbReference>
<reference evidence="5" key="1">
    <citation type="submission" date="2016-10" db="EMBL/GenBank/DDBJ databases">
        <authorList>
            <person name="de Groot N.N."/>
        </authorList>
    </citation>
    <scope>NUCLEOTIDE SEQUENCE [LARGE SCALE GENOMIC DNA]</scope>
    <source>
        <strain evidence="5">DSM 24204</strain>
    </source>
</reference>
<dbReference type="RefSeq" id="WP_090921982.1">
    <property type="nucleotide sequence ID" value="NZ_CP016180.1"/>
</dbReference>
<evidence type="ECO:0000256" key="1">
    <source>
        <dbReference type="SAM" id="MobiDB-lite"/>
    </source>
</evidence>
<dbReference type="Gene3D" id="3.30.420.610">
    <property type="entry name" value="LOTUS domain-like"/>
    <property type="match status" value="2"/>
</dbReference>
<feature type="region of interest" description="Disordered" evidence="1">
    <location>
        <begin position="150"/>
        <end position="174"/>
    </location>
</feature>
<evidence type="ECO:0000259" key="2">
    <source>
        <dbReference type="PROSITE" id="PS51644"/>
    </source>
</evidence>
<dbReference type="Gene3D" id="3.40.50.1010">
    <property type="entry name" value="5'-nuclease"/>
    <property type="match status" value="1"/>
</dbReference>
<evidence type="ECO:0000313" key="5">
    <source>
        <dbReference type="EMBL" id="SEM35613.1"/>
    </source>
</evidence>
<dbReference type="InterPro" id="IPR021139">
    <property type="entry name" value="NYN"/>
</dbReference>
<dbReference type="OrthoDB" id="9783963at2"/>
<dbReference type="STRING" id="97481.SAMN05444853_11368"/>
<reference evidence="6" key="2">
    <citation type="submission" date="2016-10" db="EMBL/GenBank/DDBJ databases">
        <authorList>
            <person name="Varghese N."/>
            <person name="Submissions S."/>
        </authorList>
    </citation>
    <scope>NUCLEOTIDE SEQUENCE [LARGE SCALE GENOMIC DNA]</scope>
    <source>
        <strain evidence="6">DSM 24204</strain>
    </source>
</reference>
<keyword evidence="7" id="KW-1185">Reference proteome</keyword>
<dbReference type="PROSITE" id="PS51644">
    <property type="entry name" value="HTH_OST"/>
    <property type="match status" value="1"/>
</dbReference>
<protein>
    <submittedName>
        <fullName evidence="3">NYN domain-containing protein</fullName>
    </submittedName>
    <submittedName>
        <fullName evidence="5">Uncharacterized conserved protein, LabA/DUF88 family</fullName>
    </submittedName>
</protein>
<evidence type="ECO:0000313" key="4">
    <source>
        <dbReference type="EMBL" id="MDP8175142.1"/>
    </source>
</evidence>
<dbReference type="InterPro" id="IPR041966">
    <property type="entry name" value="LOTUS-like"/>
</dbReference>
<gene>
    <name evidence="3" type="ORF">QJT92_09015</name>
    <name evidence="4" type="ORF">QJU97_06715</name>
    <name evidence="5" type="ORF">SAMN05444853_11368</name>
</gene>
<reference evidence="3 7" key="3">
    <citation type="journal article" date="2023" name="Front. Microbiol.">
        <title>Phylogeography and host specificity of Pasteurellaceae pathogenic to sea-farmed fish in the north-east Atlantic.</title>
        <authorList>
            <person name="Gulla S."/>
            <person name="Colquhoun D.J."/>
            <person name="Olsen A.B."/>
            <person name="Spilsberg B."/>
            <person name="Lagesen K."/>
            <person name="Aakesson C.P."/>
            <person name="Strom S."/>
            <person name="Manji F."/>
            <person name="Birkbeck T.H."/>
            <person name="Nilsen H.K."/>
        </authorList>
    </citation>
    <scope>NUCLEOTIDE SEQUENCE [LARGE SCALE GENOMIC DNA]</scope>
    <source>
        <strain evidence="3 7">VIO11850</strain>
    </source>
</reference>
<accession>A0A1H7XPQ4</accession>